<dbReference type="EMBL" id="CALTRL010002976">
    <property type="protein sequence ID" value="CAH7677266.1"/>
    <property type="molecule type" value="Genomic_DNA"/>
</dbReference>
<dbReference type="SMART" id="SM00064">
    <property type="entry name" value="FYVE"/>
    <property type="match status" value="1"/>
</dbReference>
<dbReference type="Proteomes" id="UP001153365">
    <property type="component" value="Unassembled WGS sequence"/>
</dbReference>
<dbReference type="SUPFAM" id="SSF50978">
    <property type="entry name" value="WD40 repeat-like"/>
    <property type="match status" value="1"/>
</dbReference>
<gene>
    <name evidence="6" type="ORF">PPACK8108_LOCUS12397</name>
</gene>
<dbReference type="InterPro" id="IPR051944">
    <property type="entry name" value="BEACH_domain_protein"/>
</dbReference>
<keyword evidence="3" id="KW-0863">Zinc-finger</keyword>
<dbReference type="AlphaFoldDB" id="A0AAV0B403"/>
<evidence type="ECO:0000313" key="7">
    <source>
        <dbReference type="Proteomes" id="UP001153365"/>
    </source>
</evidence>
<dbReference type="InterPro" id="IPR036322">
    <property type="entry name" value="WD40_repeat_dom_sf"/>
</dbReference>
<dbReference type="PANTHER" id="PTHR46108">
    <property type="entry name" value="BLUE CHEESE"/>
    <property type="match status" value="1"/>
</dbReference>
<keyword evidence="2" id="KW-0479">Metal-binding</keyword>
<dbReference type="GO" id="GO:0008270">
    <property type="term" value="F:zinc ion binding"/>
    <property type="evidence" value="ECO:0007669"/>
    <property type="project" value="UniProtKB-KW"/>
</dbReference>
<dbReference type="InterPro" id="IPR015943">
    <property type="entry name" value="WD40/YVTN_repeat-like_dom_sf"/>
</dbReference>
<keyword evidence="4" id="KW-0862">Zinc</keyword>
<keyword evidence="7" id="KW-1185">Reference proteome</keyword>
<evidence type="ECO:0000259" key="5">
    <source>
        <dbReference type="SMART" id="SM00064"/>
    </source>
</evidence>
<proteinExistence type="predicted"/>
<dbReference type="SUPFAM" id="SSF57903">
    <property type="entry name" value="FYVE/PHD zinc finger"/>
    <property type="match status" value="1"/>
</dbReference>
<comment type="caution">
    <text evidence="6">The sequence shown here is derived from an EMBL/GenBank/DDBJ whole genome shotgun (WGS) entry which is preliminary data.</text>
</comment>
<evidence type="ECO:0000256" key="3">
    <source>
        <dbReference type="ARBA" id="ARBA00022771"/>
    </source>
</evidence>
<dbReference type="Gene3D" id="2.130.10.10">
    <property type="entry name" value="YVTN repeat-like/Quinoprotein amine dehydrogenase"/>
    <property type="match status" value="1"/>
</dbReference>
<protein>
    <submittedName>
        <fullName evidence="6">Expressed protein</fullName>
    </submittedName>
</protein>
<dbReference type="Gene3D" id="3.30.40.10">
    <property type="entry name" value="Zinc/RING finger domain, C3HC4 (zinc finger)"/>
    <property type="match status" value="1"/>
</dbReference>
<name>A0AAV0B403_PHAPC</name>
<dbReference type="InterPro" id="IPR011011">
    <property type="entry name" value="Znf_FYVE_PHD"/>
</dbReference>
<accession>A0AAV0B403</accession>
<organism evidence="6 7">
    <name type="scientific">Phakopsora pachyrhizi</name>
    <name type="common">Asian soybean rust disease fungus</name>
    <dbReference type="NCBI Taxonomy" id="170000"/>
    <lineage>
        <taxon>Eukaryota</taxon>
        <taxon>Fungi</taxon>
        <taxon>Dikarya</taxon>
        <taxon>Basidiomycota</taxon>
        <taxon>Pucciniomycotina</taxon>
        <taxon>Pucciniomycetes</taxon>
        <taxon>Pucciniales</taxon>
        <taxon>Phakopsoraceae</taxon>
        <taxon>Phakopsora</taxon>
    </lineage>
</organism>
<sequence>MVWDLNRALLSEGTGDIATCSHNTVRIWSVNGDLLTTLVTTQHNTEPITACCWSKAEVSPLFVTGHQGGKMIFWQRRSVHAENPTDPWKMTVIHVFEHDSGRNDFRGPTAICSLVMTERLLLSGDTLGRLFCWALPGSAYYLPDSAASNCMICDHRFGILDGKRRCVSCSAITCSSCQDIVSGLSGKCCLDCVPNLMKLASSS</sequence>
<dbReference type="InterPro" id="IPR000306">
    <property type="entry name" value="Znf_FYVE"/>
</dbReference>
<dbReference type="InterPro" id="IPR013083">
    <property type="entry name" value="Znf_RING/FYVE/PHD"/>
</dbReference>
<reference evidence="6" key="1">
    <citation type="submission" date="2022-06" db="EMBL/GenBank/DDBJ databases">
        <authorList>
            <consortium name="SYNGENTA / RWTH Aachen University"/>
        </authorList>
    </citation>
    <scope>NUCLEOTIDE SEQUENCE</scope>
</reference>
<evidence type="ECO:0000256" key="1">
    <source>
        <dbReference type="ARBA" id="ARBA00022574"/>
    </source>
</evidence>
<feature type="domain" description="FYVE zinc finger" evidence="5">
    <location>
        <begin position="136"/>
        <end position="198"/>
    </location>
</feature>
<evidence type="ECO:0000313" key="6">
    <source>
        <dbReference type="EMBL" id="CAH7677266.1"/>
    </source>
</evidence>
<keyword evidence="1" id="KW-0853">WD repeat</keyword>
<evidence type="ECO:0000256" key="2">
    <source>
        <dbReference type="ARBA" id="ARBA00022723"/>
    </source>
</evidence>
<dbReference type="PANTHER" id="PTHR46108:SF4">
    <property type="entry name" value="BLUE CHEESE"/>
    <property type="match status" value="1"/>
</dbReference>
<evidence type="ECO:0000256" key="4">
    <source>
        <dbReference type="ARBA" id="ARBA00022833"/>
    </source>
</evidence>